<dbReference type="AlphaFoldDB" id="A0A6N2U957"/>
<reference evidence="3" key="1">
    <citation type="submission" date="2019-11" db="EMBL/GenBank/DDBJ databases">
        <authorList>
            <person name="Feng L."/>
        </authorList>
    </citation>
    <scope>NUCLEOTIDE SEQUENCE</scope>
    <source>
        <strain evidence="3">AcaccaeLFYP115</strain>
    </source>
</reference>
<sequence length="597" mass="67812">MKFTKRLLSLLLSLLLAFSLSGCKTSTEQGKSGQTSQKTGQEQSKIEEQKQFDKFLDRQVKETLSQNTLNLHYQLKDPEKYGIKQEKVSIGHISPGQDKKALKENKKTAEELSGFKRSSLTGKQKLTYDILEDYLSMLIEESQYPLYDNIIGEVSGIQSNLPVTLAEYQFYREKDIQDYLTLLSQVTGYLQEAGEYLKAQSKAGLYVTDGAADTAAKQIDDFLKESGEKNILSATFKERVNDFSGISKEQKTTYNKQNKKLLKQSVYPAFRSFKKTILSLKGTGKNSGGVCNLKNGKKYYRLVLKEQTGTNKTVSQLLSSVTGRLQSSVKQMVNLIQGDESLQKKFYNFDPVMTSPKKVLADLEKKAKTDYPPLKKVHYKIKYVPKALEDTLSPAFYMIPPIDDETENTIYINKGSTDKSGIYNTLAHEGYPGHLYQNNYFLSTDPDDIRLIMDFPGYSEGWASYVEMHAFDYAPYDKSVAKLKRINDEINMAIGSAVDINVNYRGWTLDQIKDMLKEMGYGSSAADQLYRLVSSEPGYYLKYYSGALEFQELRNKASKELGKKFQTKEFHKVILENGPSNFLQVRKAVEAYIEENK</sequence>
<dbReference type="PANTHER" id="PTHR33361:SF2">
    <property type="entry name" value="DUF885 DOMAIN-CONTAINING PROTEIN"/>
    <property type="match status" value="1"/>
</dbReference>
<dbReference type="PANTHER" id="PTHR33361">
    <property type="entry name" value="GLR0591 PROTEIN"/>
    <property type="match status" value="1"/>
</dbReference>
<evidence type="ECO:0000256" key="1">
    <source>
        <dbReference type="SAM" id="MobiDB-lite"/>
    </source>
</evidence>
<accession>A0A6N2U957</accession>
<protein>
    <recommendedName>
        <fullName evidence="4">DUF885 domain-containing protein</fullName>
    </recommendedName>
</protein>
<dbReference type="EMBL" id="CACRSQ010000003">
    <property type="protein sequence ID" value="VYT12016.1"/>
    <property type="molecule type" value="Genomic_DNA"/>
</dbReference>
<name>A0A6N2U957_9FIRM</name>
<proteinExistence type="predicted"/>
<dbReference type="InterPro" id="IPR010281">
    <property type="entry name" value="DUF885"/>
</dbReference>
<keyword evidence="2" id="KW-0732">Signal</keyword>
<gene>
    <name evidence="3" type="ORF">ACLFYP115_01724</name>
</gene>
<dbReference type="PROSITE" id="PS51257">
    <property type="entry name" value="PROKAR_LIPOPROTEIN"/>
    <property type="match status" value="1"/>
</dbReference>
<dbReference type="RefSeq" id="WP_006567396.1">
    <property type="nucleotide sequence ID" value="NZ_BAABZP010000001.1"/>
</dbReference>
<feature type="signal peptide" evidence="2">
    <location>
        <begin position="1"/>
        <end position="22"/>
    </location>
</feature>
<feature type="compositionally biased region" description="Polar residues" evidence="1">
    <location>
        <begin position="25"/>
        <end position="43"/>
    </location>
</feature>
<evidence type="ECO:0000313" key="3">
    <source>
        <dbReference type="EMBL" id="VYT12016.1"/>
    </source>
</evidence>
<organism evidence="3">
    <name type="scientific">Anaerostipes caccae</name>
    <dbReference type="NCBI Taxonomy" id="105841"/>
    <lineage>
        <taxon>Bacteria</taxon>
        <taxon>Bacillati</taxon>
        <taxon>Bacillota</taxon>
        <taxon>Clostridia</taxon>
        <taxon>Lachnospirales</taxon>
        <taxon>Lachnospiraceae</taxon>
        <taxon>Anaerostipes</taxon>
    </lineage>
</organism>
<dbReference type="Pfam" id="PF05960">
    <property type="entry name" value="DUF885"/>
    <property type="match status" value="1"/>
</dbReference>
<feature type="region of interest" description="Disordered" evidence="1">
    <location>
        <begin position="25"/>
        <end position="45"/>
    </location>
</feature>
<evidence type="ECO:0008006" key="4">
    <source>
        <dbReference type="Google" id="ProtNLM"/>
    </source>
</evidence>
<feature type="chain" id="PRO_5038830921" description="DUF885 domain-containing protein" evidence="2">
    <location>
        <begin position="23"/>
        <end position="597"/>
    </location>
</feature>
<evidence type="ECO:0000256" key="2">
    <source>
        <dbReference type="SAM" id="SignalP"/>
    </source>
</evidence>